<comment type="caution">
    <text evidence="2">The sequence shown here is derived from an EMBL/GenBank/DDBJ whole genome shotgun (WGS) entry which is preliminary data.</text>
</comment>
<name>A0A227NCI9_9FLAO</name>
<reference evidence="2 3" key="1">
    <citation type="submission" date="2016-11" db="EMBL/GenBank/DDBJ databases">
        <title>Whole genomes of Flavobacteriaceae.</title>
        <authorList>
            <person name="Stine C."/>
            <person name="Li C."/>
            <person name="Tadesse D."/>
        </authorList>
    </citation>
    <scope>NUCLEOTIDE SEQUENCE [LARGE SCALE GENOMIC DNA]</scope>
    <source>
        <strain evidence="2 3">DSM 24704</strain>
    </source>
</reference>
<evidence type="ECO:0000259" key="1">
    <source>
        <dbReference type="Pfam" id="PF22480"/>
    </source>
</evidence>
<evidence type="ECO:0000313" key="3">
    <source>
        <dbReference type="Proteomes" id="UP000214684"/>
    </source>
</evidence>
<feature type="domain" description="DUF6984" evidence="1">
    <location>
        <begin position="6"/>
        <end position="109"/>
    </location>
</feature>
<sequence>MEYNKMRKLSQDEARLLELLVKKSSVVISDNLEEDLDVETMNDDGMGSLKLFPKDISSENRVFGKQIAECIFLDADGINVIASLNVDDKGKLFELDIWKTDFSPLIKIPEIIS</sequence>
<accession>A0A227NCI9</accession>
<dbReference type="Proteomes" id="UP000214684">
    <property type="component" value="Unassembled WGS sequence"/>
</dbReference>
<evidence type="ECO:0000313" key="2">
    <source>
        <dbReference type="EMBL" id="OXE95186.1"/>
    </source>
</evidence>
<keyword evidence="3" id="KW-1185">Reference proteome</keyword>
<gene>
    <name evidence="2" type="ORF">B0A64_24665</name>
</gene>
<dbReference type="RefSeq" id="WP_089482091.1">
    <property type="nucleotide sequence ID" value="NZ_MUGS01000117.1"/>
</dbReference>
<protein>
    <recommendedName>
        <fullName evidence="1">DUF6984 domain-containing protein</fullName>
    </recommendedName>
</protein>
<dbReference type="Pfam" id="PF22480">
    <property type="entry name" value="DUF6984"/>
    <property type="match status" value="1"/>
</dbReference>
<dbReference type="OrthoDB" id="1050330at2"/>
<dbReference type="EMBL" id="MUGS01000117">
    <property type="protein sequence ID" value="OXE95186.1"/>
    <property type="molecule type" value="Genomic_DNA"/>
</dbReference>
<dbReference type="AlphaFoldDB" id="A0A227NCI9"/>
<dbReference type="InterPro" id="IPR054253">
    <property type="entry name" value="DUF6984"/>
</dbReference>
<proteinExistence type="predicted"/>
<organism evidence="2 3">
    <name type="scientific">Flavobacterium araucananum</name>
    <dbReference type="NCBI Taxonomy" id="946678"/>
    <lineage>
        <taxon>Bacteria</taxon>
        <taxon>Pseudomonadati</taxon>
        <taxon>Bacteroidota</taxon>
        <taxon>Flavobacteriia</taxon>
        <taxon>Flavobacteriales</taxon>
        <taxon>Flavobacteriaceae</taxon>
        <taxon>Flavobacterium</taxon>
    </lineage>
</organism>